<proteinExistence type="predicted"/>
<dbReference type="PANTHER" id="PTHR31527">
    <property type="entry name" value="RE64534P"/>
    <property type="match status" value="1"/>
</dbReference>
<evidence type="ECO:0000313" key="3">
    <source>
        <dbReference type="Proteomes" id="UP000236286"/>
    </source>
</evidence>
<comment type="caution">
    <text evidence="2">The sequence shown here is derived from an EMBL/GenBank/DDBJ whole genome shotgun (WGS) entry which is preliminary data.</text>
</comment>
<dbReference type="AlphaFoldDB" id="A0A2J7TE87"/>
<evidence type="ECO:0000313" key="2">
    <source>
        <dbReference type="EMBL" id="PNG25085.1"/>
    </source>
</evidence>
<dbReference type="Proteomes" id="UP000236286">
    <property type="component" value="Unassembled WGS sequence"/>
</dbReference>
<feature type="domain" description="DUF1989" evidence="1">
    <location>
        <begin position="50"/>
        <end position="213"/>
    </location>
</feature>
<name>A0A2J7TE87_METSI</name>
<dbReference type="InterPro" id="IPR017792">
    <property type="entry name" value="UAAP1"/>
</dbReference>
<dbReference type="Pfam" id="PF09347">
    <property type="entry name" value="DUF1989"/>
    <property type="match status" value="1"/>
</dbReference>
<protein>
    <submittedName>
        <fullName evidence="2">Urea carboxylase</fullName>
    </submittedName>
</protein>
<organism evidence="2 3">
    <name type="scientific">Methylocella silvestris</name>
    <dbReference type="NCBI Taxonomy" id="199596"/>
    <lineage>
        <taxon>Bacteria</taxon>
        <taxon>Pseudomonadati</taxon>
        <taxon>Pseudomonadota</taxon>
        <taxon>Alphaproteobacteria</taxon>
        <taxon>Hyphomicrobiales</taxon>
        <taxon>Beijerinckiaceae</taxon>
        <taxon>Methylocella</taxon>
    </lineage>
</organism>
<dbReference type="RefSeq" id="WP_102844672.1">
    <property type="nucleotide sequence ID" value="NZ_PDZR01000020.1"/>
</dbReference>
<evidence type="ECO:0000259" key="1">
    <source>
        <dbReference type="Pfam" id="PF09347"/>
    </source>
</evidence>
<reference evidence="2 3" key="1">
    <citation type="submission" date="2017-10" db="EMBL/GenBank/DDBJ databases">
        <title>Genome announcement of Methylocella silvestris TVC from permafrost.</title>
        <authorList>
            <person name="Wang J."/>
            <person name="Geng K."/>
            <person name="Ul-Haque F."/>
            <person name="Crombie A.T."/>
            <person name="Street L.E."/>
            <person name="Wookey P.A."/>
            <person name="Murrell J.C."/>
            <person name="Pratscher J."/>
        </authorList>
    </citation>
    <scope>NUCLEOTIDE SEQUENCE [LARGE SCALE GENOMIC DNA]</scope>
    <source>
        <strain evidence="2 3">TVC</strain>
    </source>
</reference>
<dbReference type="InterPro" id="IPR018959">
    <property type="entry name" value="DUF1989"/>
</dbReference>
<dbReference type="NCBIfam" id="TIGR03425">
    <property type="entry name" value="urea_degr_2"/>
    <property type="match status" value="1"/>
</dbReference>
<sequence length="270" mass="29648">MSLLDASTPEQHRARYLELKSNAAERLHAPRERVPSALRPLDDAEIVWREQIPDGWYSTRKIGRGETLRIVNKTGRAAASILIWNADDVSERYNAGDTVKIQWNALLGKGYVLFSDMGRVLASIVEDSGAGHDFLVGGGTKATTDRRYGAGYRNTRDNFCLAAAKLGLTRRDIMPCLTFFAPVRTDGEGKLGWSGQDAQAGDFVELRAEMNLLVALSNCPHPYDPRPDYAPGEIEATVWRGAQADANDSCRTASEEGARGFENNDALFGV</sequence>
<dbReference type="EMBL" id="PDZR01000020">
    <property type="protein sequence ID" value="PNG25085.1"/>
    <property type="molecule type" value="Genomic_DNA"/>
</dbReference>
<gene>
    <name evidence="2" type="ORF">CR492_15515</name>
</gene>
<accession>A0A2J7TE87</accession>
<dbReference type="OrthoDB" id="9772660at2"/>
<dbReference type="PANTHER" id="PTHR31527:SF0">
    <property type="entry name" value="RE64534P"/>
    <property type="match status" value="1"/>
</dbReference>